<feature type="compositionally biased region" description="Low complexity" evidence="10">
    <location>
        <begin position="132"/>
        <end position="142"/>
    </location>
</feature>
<comment type="subcellular location">
    <subcellularLocation>
        <location evidence="3">Cytoplasm</location>
    </subcellularLocation>
    <subcellularLocation>
        <location evidence="2">Nucleus</location>
    </subcellularLocation>
</comment>
<dbReference type="PANTHER" id="PTHR13403">
    <property type="entry name" value="SNURPORTIN1 RNUT1 PROTEIN RNA, U TRANSPORTER 1"/>
    <property type="match status" value="1"/>
</dbReference>
<accession>A0A2R6S4M3</accession>
<comment type="caution">
    <text evidence="12">The sequence shown here is derived from an EMBL/GenBank/DDBJ whole genome shotgun (WGS) entry which is preliminary data.</text>
</comment>
<gene>
    <name evidence="12" type="ORF">PHLCEN_2v945</name>
</gene>
<comment type="function">
    <text evidence="1">Functions as an U snRNP-specific nuclear import adapter. Involved in the trimethylguanosine (m3G)-cap-dependent nuclear import of U snRNPs. Binds specifically to the terminal m3G-cap U snRNAs.</text>
</comment>
<sequence length="468" mass="51150">MADPRFALQDRKASFKAPPASLRNTTSSQEVRRKKLDFFANLNLGRSDDEGGDVEEPVREGVAKFASMLPSPPTAFPVPEHDINAVSSNSPIIPDLVAEPIPAESADLPTSFGGKKKGRSKRKPKTLHHIQKSSAQSPSQSKKPNKWADKCMYAELLEMTEDLEMVEFHGAGGTTNGDGIPQDLETAWVAVTPVPIGKRCLAITHAPSGIAGAVPNTTLRSRVLGKSLMPPFPSSLPPHTVLDCILDDDWKDNGILHVLDVLKWKGQDIGDCETPFRFWWRDTRMSELPVFPPPNAPAPSSTPHSSASPQYQYQYPTALIPIPYHLNLTLPHLSAHLIPLTRTIRHISITVPISMLAEPQVESSTVTMELELSEGLNAVVELQSKLAEVRPDGMLLYMAQASYEPGTSPLSTWVPIRTYAENRTSDGNADGGISVPRNFSSALEGPLDIFERLCLYAVDSSAGDWDKQ</sequence>
<dbReference type="STRING" id="98765.A0A2R6S4M3"/>
<evidence type="ECO:0000256" key="7">
    <source>
        <dbReference type="ARBA" id="ARBA00022490"/>
    </source>
</evidence>
<keyword evidence="7" id="KW-0963">Cytoplasm</keyword>
<dbReference type="InterPro" id="IPR017336">
    <property type="entry name" value="Snurportin-1"/>
</dbReference>
<feature type="domain" description="Snurportin-1 m3G cap-binding" evidence="11">
    <location>
        <begin position="180"/>
        <end position="289"/>
    </location>
</feature>
<keyword evidence="8" id="KW-0694">RNA-binding</keyword>
<evidence type="ECO:0000256" key="8">
    <source>
        <dbReference type="ARBA" id="ARBA00022884"/>
    </source>
</evidence>
<dbReference type="InterPro" id="IPR047857">
    <property type="entry name" value="Snurportin1_C"/>
</dbReference>
<dbReference type="GO" id="GO:0003723">
    <property type="term" value="F:RNA binding"/>
    <property type="evidence" value="ECO:0007669"/>
    <property type="project" value="UniProtKB-KW"/>
</dbReference>
<keyword evidence="6" id="KW-0813">Transport</keyword>
<evidence type="ECO:0000256" key="3">
    <source>
        <dbReference type="ARBA" id="ARBA00004496"/>
    </source>
</evidence>
<feature type="compositionally biased region" description="Basic residues" evidence="10">
    <location>
        <begin position="114"/>
        <end position="131"/>
    </location>
</feature>
<dbReference type="Gene3D" id="3.30.470.30">
    <property type="entry name" value="DNA ligase/mRNA capping enzyme"/>
    <property type="match status" value="1"/>
</dbReference>
<dbReference type="Proteomes" id="UP000186601">
    <property type="component" value="Unassembled WGS sequence"/>
</dbReference>
<protein>
    <recommendedName>
        <fullName evidence="5">Snurportin-1</fullName>
    </recommendedName>
</protein>
<dbReference type="Pfam" id="PF21974">
    <property type="entry name" value="SPN1_m3Gcap_bd"/>
    <property type="match status" value="1"/>
</dbReference>
<feature type="compositionally biased region" description="Low complexity" evidence="10">
    <location>
        <begin position="298"/>
        <end position="309"/>
    </location>
</feature>
<evidence type="ECO:0000256" key="5">
    <source>
        <dbReference type="ARBA" id="ARBA00016034"/>
    </source>
</evidence>
<comment type="similarity">
    <text evidence="4">Belongs to the snurportin family.</text>
</comment>
<evidence type="ECO:0000256" key="6">
    <source>
        <dbReference type="ARBA" id="ARBA00022448"/>
    </source>
</evidence>
<name>A0A2R6S4M3_9APHY</name>
<dbReference type="GO" id="GO:0005737">
    <property type="term" value="C:cytoplasm"/>
    <property type="evidence" value="ECO:0007669"/>
    <property type="project" value="UniProtKB-SubCell"/>
</dbReference>
<proteinExistence type="inferred from homology"/>
<evidence type="ECO:0000256" key="10">
    <source>
        <dbReference type="SAM" id="MobiDB-lite"/>
    </source>
</evidence>
<evidence type="ECO:0000313" key="13">
    <source>
        <dbReference type="Proteomes" id="UP000186601"/>
    </source>
</evidence>
<evidence type="ECO:0000313" key="12">
    <source>
        <dbReference type="EMBL" id="PSS37212.1"/>
    </source>
</evidence>
<feature type="region of interest" description="Disordered" evidence="10">
    <location>
        <begin position="290"/>
        <end position="309"/>
    </location>
</feature>
<evidence type="ECO:0000256" key="4">
    <source>
        <dbReference type="ARBA" id="ARBA00007540"/>
    </source>
</evidence>
<dbReference type="AlphaFoldDB" id="A0A2R6S4M3"/>
<evidence type="ECO:0000256" key="9">
    <source>
        <dbReference type="ARBA" id="ARBA00023242"/>
    </source>
</evidence>
<evidence type="ECO:0000256" key="2">
    <source>
        <dbReference type="ARBA" id="ARBA00004123"/>
    </source>
</evidence>
<feature type="region of interest" description="Disordered" evidence="10">
    <location>
        <begin position="1"/>
        <end position="29"/>
    </location>
</feature>
<organism evidence="12 13">
    <name type="scientific">Hermanssonia centrifuga</name>
    <dbReference type="NCBI Taxonomy" id="98765"/>
    <lineage>
        <taxon>Eukaryota</taxon>
        <taxon>Fungi</taxon>
        <taxon>Dikarya</taxon>
        <taxon>Basidiomycota</taxon>
        <taxon>Agaricomycotina</taxon>
        <taxon>Agaricomycetes</taxon>
        <taxon>Polyporales</taxon>
        <taxon>Meruliaceae</taxon>
        <taxon>Hermanssonia</taxon>
    </lineage>
</organism>
<keyword evidence="9" id="KW-0539">Nucleus</keyword>
<dbReference type="PANTHER" id="PTHR13403:SF6">
    <property type="entry name" value="SNURPORTIN-1"/>
    <property type="match status" value="1"/>
</dbReference>
<evidence type="ECO:0000259" key="11">
    <source>
        <dbReference type="Pfam" id="PF21974"/>
    </source>
</evidence>
<keyword evidence="13" id="KW-1185">Reference proteome</keyword>
<dbReference type="GO" id="GO:0005634">
    <property type="term" value="C:nucleus"/>
    <property type="evidence" value="ECO:0007669"/>
    <property type="project" value="UniProtKB-SubCell"/>
</dbReference>
<reference evidence="12 13" key="1">
    <citation type="submission" date="2018-02" db="EMBL/GenBank/DDBJ databases">
        <title>Genome sequence of the basidiomycete white-rot fungus Phlebia centrifuga.</title>
        <authorList>
            <person name="Granchi Z."/>
            <person name="Peng M."/>
            <person name="de Vries R.P."/>
            <person name="Hilden K."/>
            <person name="Makela M.R."/>
            <person name="Grigoriev I."/>
            <person name="Riley R."/>
        </authorList>
    </citation>
    <scope>NUCLEOTIDE SEQUENCE [LARGE SCALE GENOMIC DNA]</scope>
    <source>
        <strain evidence="12 13">FBCC195</strain>
    </source>
</reference>
<dbReference type="EMBL" id="MLYV02000074">
    <property type="protein sequence ID" value="PSS37212.1"/>
    <property type="molecule type" value="Genomic_DNA"/>
</dbReference>
<dbReference type="GO" id="GO:0061015">
    <property type="term" value="P:snRNA import into nucleus"/>
    <property type="evidence" value="ECO:0007669"/>
    <property type="project" value="InterPro"/>
</dbReference>
<feature type="region of interest" description="Disordered" evidence="10">
    <location>
        <begin position="104"/>
        <end position="146"/>
    </location>
</feature>
<dbReference type="OrthoDB" id="10003593at2759"/>
<evidence type="ECO:0000256" key="1">
    <source>
        <dbReference type="ARBA" id="ARBA00003975"/>
    </source>
</evidence>